<dbReference type="STRING" id="1111077.M1W5H0"/>
<dbReference type="InterPro" id="IPR036397">
    <property type="entry name" value="RNaseH_sf"/>
</dbReference>
<dbReference type="GO" id="GO:0004523">
    <property type="term" value="F:RNA-DNA hybrid ribonuclease activity"/>
    <property type="evidence" value="ECO:0007669"/>
    <property type="project" value="InterPro"/>
</dbReference>
<feature type="domain" description="RNase H type-1" evidence="1">
    <location>
        <begin position="123"/>
        <end position="257"/>
    </location>
</feature>
<protein>
    <recommendedName>
        <fullName evidence="1">RNase H type-1 domain-containing protein</fullName>
    </recommendedName>
</protein>
<evidence type="ECO:0000313" key="3">
    <source>
        <dbReference type="Proteomes" id="UP000016801"/>
    </source>
</evidence>
<dbReference type="HOGENOM" id="CLU_000680_26_0_1"/>
<dbReference type="Pfam" id="PF00075">
    <property type="entry name" value="RNase_H"/>
    <property type="match status" value="1"/>
</dbReference>
<dbReference type="GO" id="GO:0003676">
    <property type="term" value="F:nucleic acid binding"/>
    <property type="evidence" value="ECO:0007669"/>
    <property type="project" value="InterPro"/>
</dbReference>
<sequence length="418" mass="46773">MFPAVQTHPDWCPQDTPRTGITGMVEKMEKAVRTAARAMLPVWKTTPIPILHRESGLLPAYQMLEHIRRRVRRPTRLQRAWTLLPTAERPLLRTKGEPPWESPETGTKEVEAKAFEAYLLTIPPTGFLSYTDGSLLDNGVAGWSLSIRHPLRISLKLRVCGRLDRVEVFDAEAYGALYGLHICLALRAEPSHCICVFPDNQSVVNRLLGRPADSSQKVFLTFQQLAKGNNVRVRWAPGHTGVQGNEEADEMAKRGAARTEVSTNPPTLAWVERRAREITAGVYDQWAVDNLPSLYQMSGLEVTLGAPSELSVPRPSLRHLIAARTGHGDFDLYHERLDHDDAFLLCTCGRRKHQLHIFYCRNIPPTLRLHLGPDAGAAIARAIGPRGYKKFIELVEQTSFFETICSRYGGLPSSSNAH</sequence>
<dbReference type="Gene3D" id="3.30.420.10">
    <property type="entry name" value="Ribonuclease H-like superfamily/Ribonuclease H"/>
    <property type="match status" value="1"/>
</dbReference>
<dbReference type="EMBL" id="CAGA01000003">
    <property type="protein sequence ID" value="CCE27268.1"/>
    <property type="molecule type" value="Genomic_DNA"/>
</dbReference>
<dbReference type="PROSITE" id="PS50879">
    <property type="entry name" value="RNASE_H_1"/>
    <property type="match status" value="1"/>
</dbReference>
<name>M1W5H0_CLAP2</name>
<dbReference type="SUPFAM" id="SSF53098">
    <property type="entry name" value="Ribonuclease H-like"/>
    <property type="match status" value="1"/>
</dbReference>
<gene>
    <name evidence="2" type="ORF">CPUR_00740</name>
</gene>
<dbReference type="VEuPathDB" id="FungiDB:CPUR_00740"/>
<dbReference type="CDD" id="cd09276">
    <property type="entry name" value="Rnase_HI_RT_non_LTR"/>
    <property type="match status" value="1"/>
</dbReference>
<evidence type="ECO:0000259" key="1">
    <source>
        <dbReference type="PROSITE" id="PS50879"/>
    </source>
</evidence>
<dbReference type="eggNOG" id="KOG1075">
    <property type="taxonomic scope" value="Eukaryota"/>
</dbReference>
<keyword evidence="3" id="KW-1185">Reference proteome</keyword>
<comment type="caution">
    <text evidence="2">The sequence shown here is derived from an EMBL/GenBank/DDBJ whole genome shotgun (WGS) entry which is preliminary data.</text>
</comment>
<accession>M1W5H0</accession>
<dbReference type="AlphaFoldDB" id="M1W5H0"/>
<dbReference type="InterPro" id="IPR012337">
    <property type="entry name" value="RNaseH-like_sf"/>
</dbReference>
<reference evidence="2 3" key="1">
    <citation type="journal article" date="2013" name="PLoS Genet.">
        <title>Plant-symbiotic fungi as chemical engineers: Multi-genome analysis of the Clavicipitaceae reveals dynamics of alkaloid loci.</title>
        <authorList>
            <person name="Schardl C.L."/>
            <person name="Young C.A."/>
            <person name="Hesse U."/>
            <person name="Amyotte S.G."/>
            <person name="Andreeva K."/>
            <person name="Calie P.J."/>
            <person name="Fleetwood D.J."/>
            <person name="Haws D.C."/>
            <person name="Moore N."/>
            <person name="Oeser B."/>
            <person name="Panaccione D.G."/>
            <person name="Schweri K.K."/>
            <person name="Voisey C.R."/>
            <person name="Farman M.L."/>
            <person name="Jaromczyk J.W."/>
            <person name="Roe B.A."/>
            <person name="O'Sullivan D.M."/>
            <person name="Scott B."/>
            <person name="Tudzynski P."/>
            <person name="An Z."/>
            <person name="Arnaoudova E.G."/>
            <person name="Bullock C.T."/>
            <person name="Charlton N.D."/>
            <person name="Chen L."/>
            <person name="Cox M."/>
            <person name="Dinkins R.D."/>
            <person name="Florea S."/>
            <person name="Glenn A.E."/>
            <person name="Gordon A."/>
            <person name="Gueldener U."/>
            <person name="Harris D.R."/>
            <person name="Hollin W."/>
            <person name="Jaromczyk J."/>
            <person name="Johnson R.D."/>
            <person name="Khan A.K."/>
            <person name="Leistner E."/>
            <person name="Leuchtmann A."/>
            <person name="Li C."/>
            <person name="Liu J."/>
            <person name="Liu J."/>
            <person name="Liu M."/>
            <person name="Mace W."/>
            <person name="Machado C."/>
            <person name="Nagabhyru P."/>
            <person name="Pan J."/>
            <person name="Schmid J."/>
            <person name="Sugawara K."/>
            <person name="Steiner U."/>
            <person name="Takach J.E."/>
            <person name="Tanaka E."/>
            <person name="Webb J.S."/>
            <person name="Wilson E.V."/>
            <person name="Wiseman J.L."/>
            <person name="Yoshida R."/>
            <person name="Zeng Z."/>
        </authorList>
    </citation>
    <scope>NUCLEOTIDE SEQUENCE [LARGE SCALE GENOMIC DNA]</scope>
    <source>
        <strain evidence="2 3">20.1</strain>
    </source>
</reference>
<proteinExistence type="predicted"/>
<dbReference type="InterPro" id="IPR002156">
    <property type="entry name" value="RNaseH_domain"/>
</dbReference>
<dbReference type="OrthoDB" id="4939572at2759"/>
<dbReference type="Proteomes" id="UP000016801">
    <property type="component" value="Unassembled WGS sequence"/>
</dbReference>
<organism evidence="2 3">
    <name type="scientific">Claviceps purpurea (strain 20.1)</name>
    <name type="common">Ergot fungus</name>
    <name type="synonym">Sphacelia segetum</name>
    <dbReference type="NCBI Taxonomy" id="1111077"/>
    <lineage>
        <taxon>Eukaryota</taxon>
        <taxon>Fungi</taxon>
        <taxon>Dikarya</taxon>
        <taxon>Ascomycota</taxon>
        <taxon>Pezizomycotina</taxon>
        <taxon>Sordariomycetes</taxon>
        <taxon>Hypocreomycetidae</taxon>
        <taxon>Hypocreales</taxon>
        <taxon>Clavicipitaceae</taxon>
        <taxon>Claviceps</taxon>
    </lineage>
</organism>
<evidence type="ECO:0000313" key="2">
    <source>
        <dbReference type="EMBL" id="CCE27268.1"/>
    </source>
</evidence>